<dbReference type="Proteomes" id="UP001596037">
    <property type="component" value="Unassembled WGS sequence"/>
</dbReference>
<keyword evidence="2" id="KW-1185">Reference proteome</keyword>
<dbReference type="Pfam" id="PF14375">
    <property type="entry name" value="Cys_rich_CWC"/>
    <property type="match status" value="1"/>
</dbReference>
<dbReference type="InterPro" id="IPR032720">
    <property type="entry name" value="Cys_rich_CWC"/>
</dbReference>
<reference evidence="2" key="1">
    <citation type="journal article" date="2019" name="Int. J. Syst. Evol. Microbiol.">
        <title>The Global Catalogue of Microorganisms (GCM) 10K type strain sequencing project: providing services to taxonomists for standard genome sequencing and annotation.</title>
        <authorList>
            <consortium name="The Broad Institute Genomics Platform"/>
            <consortium name="The Broad Institute Genome Sequencing Center for Infectious Disease"/>
            <person name="Wu L."/>
            <person name="Ma J."/>
        </authorList>
    </citation>
    <scope>NUCLEOTIDE SEQUENCE [LARGE SCALE GENOMIC DNA]</scope>
    <source>
        <strain evidence="2">CCUG 57401</strain>
    </source>
</reference>
<protein>
    <submittedName>
        <fullName evidence="1">Cysteine-rich CWC family protein</fullName>
    </submittedName>
</protein>
<accession>A0ABW0N6T5</accession>
<name>A0ABW0N6T5_9BURK</name>
<comment type="caution">
    <text evidence="1">The sequence shown here is derived from an EMBL/GenBank/DDBJ whole genome shotgun (WGS) entry which is preliminary data.</text>
</comment>
<dbReference type="EMBL" id="JBHSMF010000002">
    <property type="protein sequence ID" value="MFC5496381.1"/>
    <property type="molecule type" value="Genomic_DNA"/>
</dbReference>
<sequence length="72" mass="7829">MTPLPLVDPSRCPICGQPNLCAMEIQKATGLEQQACWCTHVDFSRELLAKIPPELQGLSCICARCAQSGLSR</sequence>
<evidence type="ECO:0000313" key="1">
    <source>
        <dbReference type="EMBL" id="MFC5496381.1"/>
    </source>
</evidence>
<dbReference type="RefSeq" id="WP_376848404.1">
    <property type="nucleotide sequence ID" value="NZ_JBHSMF010000002.1"/>
</dbReference>
<organism evidence="1 2">
    <name type="scientific">Caenimonas terrae</name>
    <dbReference type="NCBI Taxonomy" id="696074"/>
    <lineage>
        <taxon>Bacteria</taxon>
        <taxon>Pseudomonadati</taxon>
        <taxon>Pseudomonadota</taxon>
        <taxon>Betaproteobacteria</taxon>
        <taxon>Burkholderiales</taxon>
        <taxon>Comamonadaceae</taxon>
        <taxon>Caenimonas</taxon>
    </lineage>
</organism>
<gene>
    <name evidence="1" type="ORF">ACFPOE_02460</name>
</gene>
<proteinExistence type="predicted"/>
<evidence type="ECO:0000313" key="2">
    <source>
        <dbReference type="Proteomes" id="UP001596037"/>
    </source>
</evidence>